<accession>A0A0A3XZ07</accession>
<proteinExistence type="predicted"/>
<comment type="caution">
    <text evidence="1">The sequence shown here is derived from an EMBL/GenBank/DDBJ whole genome shotgun (WGS) entry which is preliminary data.</text>
</comment>
<protein>
    <submittedName>
        <fullName evidence="1">Uncharacterized protein</fullName>
    </submittedName>
</protein>
<name>A0A0A3XZ07_BRAJP</name>
<sequence>MWVLMYVFSYSVSPAATNDRAEWRLLPTVVFQEFSNEERCRAAKSALERSLGDAGAKLRSGLEDLKTIGKADPTQIIIAYNVECLPK</sequence>
<reference evidence="1 2" key="1">
    <citation type="submission" date="2014-09" db="EMBL/GenBank/DDBJ databases">
        <title>Draft genome of Bradyrhizobium japonicum Is-34.</title>
        <authorList>
            <person name="Tsurumaru H."/>
            <person name="Yamakawa T."/>
            <person name="Hashimoto S."/>
            <person name="Okizaki K."/>
            <person name="Kanesaki Y."/>
            <person name="Yoshikawa H."/>
            <person name="Yajima S."/>
        </authorList>
    </citation>
    <scope>NUCLEOTIDE SEQUENCE [LARGE SCALE GENOMIC DNA]</scope>
    <source>
        <strain evidence="1 2">Is-34</strain>
    </source>
</reference>
<dbReference type="Proteomes" id="UP000030377">
    <property type="component" value="Unassembled WGS sequence"/>
</dbReference>
<evidence type="ECO:0000313" key="1">
    <source>
        <dbReference type="EMBL" id="KGT79687.1"/>
    </source>
</evidence>
<evidence type="ECO:0000313" key="2">
    <source>
        <dbReference type="Proteomes" id="UP000030377"/>
    </source>
</evidence>
<organism evidence="1 2">
    <name type="scientific">Bradyrhizobium japonicum</name>
    <dbReference type="NCBI Taxonomy" id="375"/>
    <lineage>
        <taxon>Bacteria</taxon>
        <taxon>Pseudomonadati</taxon>
        <taxon>Pseudomonadota</taxon>
        <taxon>Alphaproteobacteria</taxon>
        <taxon>Hyphomicrobiales</taxon>
        <taxon>Nitrobacteraceae</taxon>
        <taxon>Bradyrhizobium</taxon>
    </lineage>
</organism>
<dbReference type="EMBL" id="JRPN01000010">
    <property type="protein sequence ID" value="KGT79687.1"/>
    <property type="molecule type" value="Genomic_DNA"/>
</dbReference>
<dbReference type="RefSeq" id="WP_041955404.1">
    <property type="nucleotide sequence ID" value="NZ_JRPN01000010.1"/>
</dbReference>
<dbReference type="AlphaFoldDB" id="A0A0A3XZ07"/>
<gene>
    <name evidence="1" type="ORF">MA20_12420</name>
</gene>